<dbReference type="RefSeq" id="WP_248478659.1">
    <property type="nucleotide sequence ID" value="NZ_JALPRF010000003.1"/>
</dbReference>
<evidence type="ECO:0000313" key="8">
    <source>
        <dbReference type="EMBL" id="MCK8494071.1"/>
    </source>
</evidence>
<name>A0ABT0HPG5_9BACT</name>
<feature type="binding site" evidence="7">
    <location>
        <begin position="197"/>
        <end position="200"/>
    </location>
    <ligand>
        <name>substrate</name>
    </ligand>
</feature>
<reference evidence="8 9" key="1">
    <citation type="submission" date="2022-04" db="EMBL/GenBank/DDBJ databases">
        <title>Spirosoma sp. strain RP8 genome sequencing and assembly.</title>
        <authorList>
            <person name="Jung Y."/>
        </authorList>
    </citation>
    <scope>NUCLEOTIDE SEQUENCE [LARGE SCALE GENOMIC DNA]</scope>
    <source>
        <strain evidence="8 9">RP8</strain>
    </source>
</reference>
<dbReference type="NCBIfam" id="NF001080">
    <property type="entry name" value="PRK00121.2-2"/>
    <property type="match status" value="1"/>
</dbReference>
<keyword evidence="5 7" id="KW-0949">S-adenosyl-L-methionine</keyword>
<sequence>MTRRKHHFFLQNAESTNVIEVGKPLYKSIKGRWRDDYFTNENPLILELACGKGEYTVGLAQAFPDKNFIGVDIKGDRIARGSKIAQTLGLSNVAFLRTDINYLEEFFDEGEVNEIWITFPDPQPRPKQEKHRLTHPRFLAVYKRLLKPGGSLHLKTDNPELFAYSLEQVKGTGCYDLQSTTDLYQSNLNRIHIGIKTKYEEMFFNKGFTINYLQCKMGAVL</sequence>
<dbReference type="NCBIfam" id="TIGR00091">
    <property type="entry name" value="tRNA (guanosine(46)-N7)-methyltransferase TrmB"/>
    <property type="match status" value="1"/>
</dbReference>
<keyword evidence="6 7" id="KW-0819">tRNA processing</keyword>
<keyword evidence="3 7" id="KW-0489">Methyltransferase</keyword>
<feature type="binding site" evidence="7">
    <location>
        <position position="99"/>
    </location>
    <ligand>
        <name>S-adenosyl-L-methionine</name>
        <dbReference type="ChEBI" id="CHEBI:59789"/>
    </ligand>
</feature>
<comment type="function">
    <text evidence="2 7">Catalyzes the formation of N(7)-methylguanine at position 46 (m7G46) in tRNA.</text>
</comment>
<comment type="similarity">
    <text evidence="7">Belongs to the class I-like SAM-binding methyltransferase superfamily. TrmB family.</text>
</comment>
<comment type="catalytic activity">
    <reaction evidence="1 7">
        <text>guanosine(46) in tRNA + S-adenosyl-L-methionine = N(7)-methylguanosine(46) in tRNA + S-adenosyl-L-homocysteine</text>
        <dbReference type="Rhea" id="RHEA:42708"/>
        <dbReference type="Rhea" id="RHEA-COMP:10188"/>
        <dbReference type="Rhea" id="RHEA-COMP:10189"/>
        <dbReference type="ChEBI" id="CHEBI:57856"/>
        <dbReference type="ChEBI" id="CHEBI:59789"/>
        <dbReference type="ChEBI" id="CHEBI:74269"/>
        <dbReference type="ChEBI" id="CHEBI:74480"/>
        <dbReference type="EC" id="2.1.1.33"/>
    </reaction>
</comment>
<dbReference type="GO" id="GO:0008176">
    <property type="term" value="F:tRNA (guanine(46)-N7)-methyltransferase activity"/>
    <property type="evidence" value="ECO:0007669"/>
    <property type="project" value="UniProtKB-EC"/>
</dbReference>
<comment type="caution">
    <text evidence="8">The sequence shown here is derived from an EMBL/GenBank/DDBJ whole genome shotgun (WGS) entry which is preliminary data.</text>
</comment>
<evidence type="ECO:0000256" key="3">
    <source>
        <dbReference type="ARBA" id="ARBA00022603"/>
    </source>
</evidence>
<evidence type="ECO:0000256" key="2">
    <source>
        <dbReference type="ARBA" id="ARBA00003015"/>
    </source>
</evidence>
<keyword evidence="4 7" id="KW-0808">Transferase</keyword>
<dbReference type="Gene3D" id="3.40.50.150">
    <property type="entry name" value="Vaccinia Virus protein VP39"/>
    <property type="match status" value="1"/>
</dbReference>
<dbReference type="InterPro" id="IPR055361">
    <property type="entry name" value="tRNA_methyltr_TrmB_bact"/>
</dbReference>
<evidence type="ECO:0000256" key="7">
    <source>
        <dbReference type="HAMAP-Rule" id="MF_01057"/>
    </source>
</evidence>
<dbReference type="CDD" id="cd02440">
    <property type="entry name" value="AdoMet_MTases"/>
    <property type="match status" value="1"/>
</dbReference>
<dbReference type="SUPFAM" id="SSF53335">
    <property type="entry name" value="S-adenosyl-L-methionine-dependent methyltransferases"/>
    <property type="match status" value="1"/>
</dbReference>
<evidence type="ECO:0000313" key="9">
    <source>
        <dbReference type="Proteomes" id="UP001202180"/>
    </source>
</evidence>
<feature type="binding site" evidence="7">
    <location>
        <position position="47"/>
    </location>
    <ligand>
        <name>S-adenosyl-L-methionine</name>
        <dbReference type="ChEBI" id="CHEBI:59789"/>
    </ligand>
</feature>
<feature type="binding site" evidence="7">
    <location>
        <position position="157"/>
    </location>
    <ligand>
        <name>substrate</name>
    </ligand>
</feature>
<evidence type="ECO:0000256" key="1">
    <source>
        <dbReference type="ARBA" id="ARBA00000142"/>
    </source>
</evidence>
<feature type="binding site" evidence="7">
    <location>
        <position position="121"/>
    </location>
    <ligand>
        <name>S-adenosyl-L-methionine</name>
        <dbReference type="ChEBI" id="CHEBI:59789"/>
    </ligand>
</feature>
<evidence type="ECO:0000256" key="4">
    <source>
        <dbReference type="ARBA" id="ARBA00022679"/>
    </source>
</evidence>
<keyword evidence="9" id="KW-1185">Reference proteome</keyword>
<dbReference type="PROSITE" id="PS51625">
    <property type="entry name" value="SAM_MT_TRMB"/>
    <property type="match status" value="1"/>
</dbReference>
<protein>
    <recommendedName>
        <fullName evidence="7">tRNA (guanine-N(7)-)-methyltransferase</fullName>
        <ecNumber evidence="7">2.1.1.33</ecNumber>
    </recommendedName>
    <alternativeName>
        <fullName evidence="7">tRNA (guanine(46)-N(7))-methyltransferase</fullName>
    </alternativeName>
    <alternativeName>
        <fullName evidence="7">tRNA(m7G46)-methyltransferase</fullName>
    </alternativeName>
</protein>
<comment type="caution">
    <text evidence="7">Lacks conserved residue(s) required for the propagation of feature annotation.</text>
</comment>
<dbReference type="InterPro" id="IPR003358">
    <property type="entry name" value="tRNA_(Gua-N-7)_MeTrfase_Trmb"/>
</dbReference>
<evidence type="ECO:0000256" key="5">
    <source>
        <dbReference type="ARBA" id="ARBA00022691"/>
    </source>
</evidence>
<feature type="binding site" evidence="7">
    <location>
        <position position="72"/>
    </location>
    <ligand>
        <name>S-adenosyl-L-methionine</name>
        <dbReference type="ChEBI" id="CHEBI:59789"/>
    </ligand>
</feature>
<comment type="pathway">
    <text evidence="7">tRNA modification; N(7)-methylguanine-tRNA biosynthesis.</text>
</comment>
<dbReference type="EMBL" id="JALPRF010000003">
    <property type="protein sequence ID" value="MCK8494071.1"/>
    <property type="molecule type" value="Genomic_DNA"/>
</dbReference>
<accession>A0ABT0HPG5</accession>
<dbReference type="Pfam" id="PF02390">
    <property type="entry name" value="Methyltransf_4"/>
    <property type="match status" value="1"/>
</dbReference>
<dbReference type="HAMAP" id="MF_01057">
    <property type="entry name" value="tRNA_methyltr_TrmB"/>
    <property type="match status" value="1"/>
</dbReference>
<evidence type="ECO:0000256" key="6">
    <source>
        <dbReference type="ARBA" id="ARBA00022694"/>
    </source>
</evidence>
<dbReference type="PANTHER" id="PTHR23417:SF14">
    <property type="entry name" value="PENTACOTRIPEPTIDE-REPEAT REGION OF PRORP DOMAIN-CONTAINING PROTEIN"/>
    <property type="match status" value="1"/>
</dbReference>
<proteinExistence type="inferred from homology"/>
<dbReference type="PANTHER" id="PTHR23417">
    <property type="entry name" value="3-DEOXY-D-MANNO-OCTULOSONIC-ACID TRANSFERASE/TRNA GUANINE-N 7 - -METHYLTRANSFERASE"/>
    <property type="match status" value="1"/>
</dbReference>
<dbReference type="EC" id="2.1.1.33" evidence="7"/>
<dbReference type="InterPro" id="IPR029063">
    <property type="entry name" value="SAM-dependent_MTases_sf"/>
</dbReference>
<gene>
    <name evidence="7 8" type="primary">trmB</name>
    <name evidence="8" type="ORF">M0L20_19550</name>
</gene>
<dbReference type="Proteomes" id="UP001202180">
    <property type="component" value="Unassembled WGS sequence"/>
</dbReference>
<organism evidence="8 9">
    <name type="scientific">Spirosoma liriopis</name>
    <dbReference type="NCBI Taxonomy" id="2937440"/>
    <lineage>
        <taxon>Bacteria</taxon>
        <taxon>Pseudomonadati</taxon>
        <taxon>Bacteroidota</taxon>
        <taxon>Cytophagia</taxon>
        <taxon>Cytophagales</taxon>
        <taxon>Cytophagaceae</taxon>
        <taxon>Spirosoma</taxon>
    </lineage>
</organism>